<evidence type="ECO:0000256" key="3">
    <source>
        <dbReference type="ARBA" id="ARBA00022989"/>
    </source>
</evidence>
<feature type="compositionally biased region" description="Pro residues" evidence="9">
    <location>
        <begin position="842"/>
        <end position="868"/>
    </location>
</feature>
<dbReference type="InterPro" id="IPR001590">
    <property type="entry name" value="Peptidase_M12B"/>
</dbReference>
<evidence type="ECO:0000256" key="10">
    <source>
        <dbReference type="SAM" id="Phobius"/>
    </source>
</evidence>
<dbReference type="PROSITE" id="PS50026">
    <property type="entry name" value="EGF_3"/>
    <property type="match status" value="1"/>
</dbReference>
<protein>
    <submittedName>
        <fullName evidence="14">Disintegrin and metalloproteinase domain-containing protein 15 isoform X6</fullName>
    </submittedName>
</protein>
<feature type="disulfide bond" evidence="7">
    <location>
        <begin position="693"/>
        <end position="703"/>
    </location>
</feature>
<feature type="domain" description="EGF-like" evidence="11">
    <location>
        <begin position="689"/>
        <end position="721"/>
    </location>
</feature>
<dbReference type="GO" id="GO:0005615">
    <property type="term" value="C:extracellular space"/>
    <property type="evidence" value="ECO:0007669"/>
    <property type="project" value="TreeGrafter"/>
</dbReference>
<feature type="binding site" evidence="8">
    <location>
        <position position="383"/>
    </location>
    <ligand>
        <name>Zn(2+)</name>
        <dbReference type="ChEBI" id="CHEBI:29105"/>
        <note>catalytic</note>
    </ligand>
</feature>
<comment type="caution">
    <text evidence="7">Lacks conserved residue(s) required for the propagation of feature annotation.</text>
</comment>
<evidence type="ECO:0000256" key="6">
    <source>
        <dbReference type="PROSITE-ProRule" id="PRU00068"/>
    </source>
</evidence>
<dbReference type="GO" id="GO:0004222">
    <property type="term" value="F:metalloendopeptidase activity"/>
    <property type="evidence" value="ECO:0007669"/>
    <property type="project" value="InterPro"/>
</dbReference>
<feature type="disulfide bond" evidence="7">
    <location>
        <begin position="711"/>
        <end position="720"/>
    </location>
</feature>
<evidence type="ECO:0000259" key="13">
    <source>
        <dbReference type="PROSITE" id="PS50215"/>
    </source>
</evidence>
<evidence type="ECO:0000259" key="11">
    <source>
        <dbReference type="PROSITE" id="PS50026"/>
    </source>
</evidence>
<sequence length="914" mass="101447">MRHWTMKHHHQFFMCFWRTLVTVLLFEGTPLMMFRGTLTLTLNRDDSSFTRITHSFHNVTNYRRELKPLAMTRPFAFVNGLRRSLSDVLQNGHPDRLLCGLQVGSSLYILELEKNQDLLPKPPNVFYYLPNGTGVSMKENPVMHCYYHGSVQGYPQSRVVLSSCSGLRGVIVINATLSFELLPEEEQHEKEEEGSGGMEEGWMHVIYLTHPQTSESRDCGVSHTSIPPIQIIPHTHRSKRDILSETKYIELVLVADHKEYLNYQKNNKTIIYRMLDVANQVDWFYRPLNVRVALLGLEIWSDQDKIKVDKNPTETLNRFLDWRTRELLPRLRHDNAQLIMGESFDGTTVGMASQSSMCSKDRSGGVNVDHLVSVLGVASTVAHELGHNLGMSHDTADRRCQCQNEPRLGGCIMEPSTGFMPGQLFSSCSERDLSLSLLHGGGMCLFNVPQPESLLGGPRCGNLYVEKGEECDCGLLDECNDPCCNASTCKLVPGAQCSSDGICCENCKLRVAGSVCREPLGDCDLPEYCTGTSPYCPPNVFLQNGESCKDGSSYCYSGVCASLDEQCQMLWGPNSTHAPPICFSSVNKQGNKYGNCGQMPNGSYIPCLKWDVHCGRIQCQGGNERPLLGSDVEILTTTVKLNQSDFTCRGAYFNLGDDVSDPAMVSQGTACGPNKACVDQKCRDVSMFGVEECRRKCNGHGVCNSNKNCHCDEGWAPPDCRYSGYGGSLDSGPAREPRDSDPARVALLVIFLFVLPVSLLFIALRFPRCRRGLVYLGHTPFNKSRQSRGVSVAYIECCDKEENRRTPAMELGNARNGDQVQPLRYQWPHQSDIPLTQAISKPVPPKPPVPKKPLPMDPSSHPHPPPLLGHPGPATSSSSYSRNPTSAAAPARPAPHPPLRRQQYPGKPHTPHQV</sequence>
<gene>
    <name evidence="14" type="primary">adam15</name>
</gene>
<dbReference type="GO" id="GO:0045087">
    <property type="term" value="P:innate immune response"/>
    <property type="evidence" value="ECO:0007669"/>
    <property type="project" value="TreeGrafter"/>
</dbReference>
<dbReference type="InterPro" id="IPR000742">
    <property type="entry name" value="EGF"/>
</dbReference>
<evidence type="ECO:0000256" key="2">
    <source>
        <dbReference type="ARBA" id="ARBA00022692"/>
    </source>
</evidence>
<dbReference type="Pfam" id="PF00200">
    <property type="entry name" value="Disintegrin"/>
    <property type="match status" value="1"/>
</dbReference>
<dbReference type="RefSeq" id="XP_042597061.1">
    <property type="nucleotide sequence ID" value="XM_042741127.1"/>
</dbReference>
<dbReference type="InterPro" id="IPR002870">
    <property type="entry name" value="Peptidase_M12B_N"/>
</dbReference>
<evidence type="ECO:0000256" key="7">
    <source>
        <dbReference type="PROSITE-ProRule" id="PRU00076"/>
    </source>
</evidence>
<dbReference type="Pfam" id="PF01562">
    <property type="entry name" value="Pep_M12B_propep"/>
    <property type="match status" value="1"/>
</dbReference>
<dbReference type="CTD" id="8751"/>
<reference evidence="14" key="1">
    <citation type="submission" date="2025-08" db="UniProtKB">
        <authorList>
            <consortium name="RefSeq"/>
        </authorList>
    </citation>
    <scope>IDENTIFICATION</scope>
    <source>
        <tissue evidence="14">Muscle</tissue>
    </source>
</reference>
<feature type="domain" description="Disintegrin" evidence="12">
    <location>
        <begin position="457"/>
        <end position="544"/>
    </location>
</feature>
<comment type="subcellular location">
    <subcellularLocation>
        <location evidence="1">Membrane</location>
        <topology evidence="1">Single-pass membrane protein</topology>
    </subcellularLocation>
</comment>
<dbReference type="CDD" id="cd04269">
    <property type="entry name" value="ZnMc_adamalysin_II_like"/>
    <property type="match status" value="1"/>
</dbReference>
<evidence type="ECO:0000256" key="8">
    <source>
        <dbReference type="PROSITE-ProRule" id="PRU00276"/>
    </source>
</evidence>
<dbReference type="Pfam" id="PF01421">
    <property type="entry name" value="Reprolysin"/>
    <property type="match status" value="1"/>
</dbReference>
<keyword evidence="8" id="KW-0479">Metal-binding</keyword>
<evidence type="ECO:0000256" key="5">
    <source>
        <dbReference type="ARBA" id="ARBA00023157"/>
    </source>
</evidence>
<dbReference type="PROSITE" id="PS50214">
    <property type="entry name" value="DISINTEGRIN_2"/>
    <property type="match status" value="1"/>
</dbReference>
<organism evidence="14">
    <name type="scientific">Cyprinus carpio</name>
    <name type="common">Common carp</name>
    <dbReference type="NCBI Taxonomy" id="7962"/>
    <lineage>
        <taxon>Eukaryota</taxon>
        <taxon>Metazoa</taxon>
        <taxon>Chordata</taxon>
        <taxon>Craniata</taxon>
        <taxon>Vertebrata</taxon>
        <taxon>Euteleostomi</taxon>
        <taxon>Actinopterygii</taxon>
        <taxon>Neopterygii</taxon>
        <taxon>Teleostei</taxon>
        <taxon>Ostariophysi</taxon>
        <taxon>Cypriniformes</taxon>
        <taxon>Cyprinidae</taxon>
        <taxon>Cyprininae</taxon>
        <taxon>Cyprinus</taxon>
    </lineage>
</organism>
<feature type="domain" description="Peptidase M12B" evidence="13">
    <location>
        <begin position="247"/>
        <end position="449"/>
    </location>
</feature>
<dbReference type="GO" id="GO:0007229">
    <property type="term" value="P:integrin-mediated signaling pathway"/>
    <property type="evidence" value="ECO:0007669"/>
    <property type="project" value="TreeGrafter"/>
</dbReference>
<feature type="compositionally biased region" description="Low complexity" evidence="9">
    <location>
        <begin position="869"/>
        <end position="891"/>
    </location>
</feature>
<dbReference type="GeneID" id="109106456"/>
<feature type="disulfide bond" evidence="6">
    <location>
        <begin position="516"/>
        <end position="536"/>
    </location>
</feature>
<feature type="transmembrane region" description="Helical" evidence="10">
    <location>
        <begin position="745"/>
        <end position="764"/>
    </location>
</feature>
<evidence type="ECO:0000256" key="9">
    <source>
        <dbReference type="SAM" id="MobiDB-lite"/>
    </source>
</evidence>
<name>A0A9Q9X8C1_CYPCA</name>
<feature type="transmembrane region" description="Helical" evidence="10">
    <location>
        <begin position="12"/>
        <end position="34"/>
    </location>
</feature>
<accession>A0A9Q9X8C1</accession>
<keyword evidence="4 10" id="KW-0472">Membrane</keyword>
<feature type="region of interest" description="Disordered" evidence="9">
    <location>
        <begin position="837"/>
        <end position="914"/>
    </location>
</feature>
<dbReference type="GO" id="GO:0005178">
    <property type="term" value="F:integrin binding"/>
    <property type="evidence" value="ECO:0007669"/>
    <property type="project" value="TreeGrafter"/>
</dbReference>
<dbReference type="PANTHER" id="PTHR11905:SF130">
    <property type="entry name" value="DISINTEGRIN AND METALLOPROTEINASE DOMAIN-CONTAINING PROTEIN 15"/>
    <property type="match status" value="1"/>
</dbReference>
<dbReference type="PROSITE" id="PS50215">
    <property type="entry name" value="ADAM_MEPRO"/>
    <property type="match status" value="1"/>
</dbReference>
<dbReference type="SMART" id="SM00608">
    <property type="entry name" value="ACR"/>
    <property type="match status" value="1"/>
</dbReference>
<dbReference type="GO" id="GO:0006508">
    <property type="term" value="P:proteolysis"/>
    <property type="evidence" value="ECO:0007669"/>
    <property type="project" value="InterPro"/>
</dbReference>
<keyword evidence="7" id="KW-0245">EGF-like domain</keyword>
<keyword evidence="14" id="KW-0482">Metalloprotease</keyword>
<dbReference type="InterPro" id="IPR034027">
    <property type="entry name" value="Reprolysin_adamalysin"/>
</dbReference>
<feature type="binding site" evidence="8">
    <location>
        <position position="387"/>
    </location>
    <ligand>
        <name>Zn(2+)</name>
        <dbReference type="ChEBI" id="CHEBI:29105"/>
        <note>catalytic</note>
    </ligand>
</feature>
<keyword evidence="14" id="KW-0645">Protease</keyword>
<feature type="binding site" evidence="8">
    <location>
        <position position="393"/>
    </location>
    <ligand>
        <name>Zn(2+)</name>
        <dbReference type="ChEBI" id="CHEBI:29105"/>
        <note>catalytic</note>
    </ligand>
</feature>
<keyword evidence="5 7" id="KW-1015">Disulfide bond</keyword>
<dbReference type="PROSITE" id="PS01186">
    <property type="entry name" value="EGF_2"/>
    <property type="match status" value="1"/>
</dbReference>
<dbReference type="FunFam" id="4.10.70.10:FF:000001">
    <property type="entry name" value="Disintegrin and metalloproteinase domain-containing protein 22"/>
    <property type="match status" value="1"/>
</dbReference>
<evidence type="ECO:0000259" key="12">
    <source>
        <dbReference type="PROSITE" id="PS50214"/>
    </source>
</evidence>
<dbReference type="SMR" id="A0A9Q9X8C1"/>
<dbReference type="SMART" id="SM00050">
    <property type="entry name" value="DISIN"/>
    <property type="match status" value="1"/>
</dbReference>
<keyword evidence="3 10" id="KW-1133">Transmembrane helix</keyword>
<dbReference type="InterPro" id="IPR006586">
    <property type="entry name" value="ADAM_Cys-rich"/>
</dbReference>
<evidence type="ECO:0000313" key="14">
    <source>
        <dbReference type="RefSeq" id="XP_042597061.1"/>
    </source>
</evidence>
<keyword evidence="2 10" id="KW-0812">Transmembrane</keyword>
<evidence type="ECO:0000256" key="1">
    <source>
        <dbReference type="ARBA" id="ARBA00004167"/>
    </source>
</evidence>
<dbReference type="PANTHER" id="PTHR11905">
    <property type="entry name" value="ADAM A DISINTEGRIN AND METALLOPROTEASE DOMAIN"/>
    <property type="match status" value="1"/>
</dbReference>
<keyword evidence="8" id="KW-0862">Zinc</keyword>
<dbReference type="GO" id="GO:0046872">
    <property type="term" value="F:metal ion binding"/>
    <property type="evidence" value="ECO:0007669"/>
    <property type="project" value="UniProtKB-KW"/>
</dbReference>
<keyword evidence="14" id="KW-0378">Hydrolase</keyword>
<dbReference type="GO" id="GO:0016020">
    <property type="term" value="C:membrane"/>
    <property type="evidence" value="ECO:0007669"/>
    <property type="project" value="UniProtKB-SubCell"/>
</dbReference>
<dbReference type="InterPro" id="IPR001762">
    <property type="entry name" value="Disintegrin_dom"/>
</dbReference>
<dbReference type="Pfam" id="PF08516">
    <property type="entry name" value="ADAM_CR"/>
    <property type="match status" value="1"/>
</dbReference>
<dbReference type="AlphaFoldDB" id="A0A9Q9X8C1"/>
<evidence type="ECO:0000256" key="4">
    <source>
        <dbReference type="ARBA" id="ARBA00023136"/>
    </source>
</evidence>
<dbReference type="Proteomes" id="UP001155660">
    <property type="component" value="Chromosome B16"/>
</dbReference>
<proteinExistence type="predicted"/>
<dbReference type="FunFam" id="3.40.390.10:FF:000002">
    <property type="entry name" value="Disintegrin and metalloproteinase domain-containing protein 22"/>
    <property type="match status" value="1"/>
</dbReference>
<feature type="active site" evidence="8">
    <location>
        <position position="384"/>
    </location>
</feature>